<dbReference type="InterPro" id="IPR004369">
    <property type="entry name" value="Prolyl-tRNA_editing_YbaK/EbsC"/>
</dbReference>
<dbReference type="InterPro" id="IPR007214">
    <property type="entry name" value="YbaK/aa-tRNA-synth-assoc-dom"/>
</dbReference>
<evidence type="ECO:0000256" key="3">
    <source>
        <dbReference type="ARBA" id="ARBA00023239"/>
    </source>
</evidence>
<dbReference type="PANTHER" id="PTHR30411:SF0">
    <property type="entry name" value="CYS-TRNA(PRO)_CYS-TRNA(CYS) DEACYLASE YBAK"/>
    <property type="match status" value="1"/>
</dbReference>
<evidence type="ECO:0000256" key="4">
    <source>
        <dbReference type="PIRNR" id="PIRNR006181"/>
    </source>
</evidence>
<evidence type="ECO:0000313" key="7">
    <source>
        <dbReference type="Proteomes" id="UP001336020"/>
    </source>
</evidence>
<dbReference type="RefSeq" id="WP_330132808.1">
    <property type="nucleotide sequence ID" value="NZ_JAUTXY010000003.1"/>
</dbReference>
<dbReference type="InterPro" id="IPR036754">
    <property type="entry name" value="YbaK/aa-tRNA-synt-asso_dom_sf"/>
</dbReference>
<keyword evidence="3 4" id="KW-0456">Lyase</keyword>
<feature type="domain" description="YbaK/aminoacyl-tRNA synthetase-associated" evidence="5">
    <location>
        <begin position="39"/>
        <end position="153"/>
    </location>
</feature>
<evidence type="ECO:0000259" key="5">
    <source>
        <dbReference type="Pfam" id="PF04073"/>
    </source>
</evidence>
<proteinExistence type="inferred from homology"/>
<gene>
    <name evidence="6" type="primary">ybaK</name>
    <name evidence="6" type="ORF">Q7514_08420</name>
</gene>
<keyword evidence="7" id="KW-1185">Reference proteome</keyword>
<dbReference type="Gene3D" id="3.90.960.10">
    <property type="entry name" value="YbaK/aminoacyl-tRNA synthetase-associated domain"/>
    <property type="match status" value="1"/>
</dbReference>
<protein>
    <recommendedName>
        <fullName evidence="4">Cys-tRNA(Pro)/Cys-tRNA(Cys) deacylase</fullName>
        <ecNumber evidence="4">4.2.-.-</ecNumber>
    </recommendedName>
</protein>
<comment type="caution">
    <text evidence="6">The sequence shown here is derived from an EMBL/GenBank/DDBJ whole genome shotgun (WGS) entry which is preliminary data.</text>
</comment>
<dbReference type="PANTHER" id="PTHR30411">
    <property type="entry name" value="CYTOPLASMIC PROTEIN"/>
    <property type="match status" value="1"/>
</dbReference>
<dbReference type="EC" id="4.2.-.-" evidence="4"/>
<sequence>MASTSTPATTLLKREKVDHRVHEYSHDPKSGSYGSEAVDVLGERLGVAAAQLFKTLVISLSDGSLAVAVIPVPDTLSLKAAAGALGGGKAAMAERAAAERATGYVLGGISPLGQRRRLHTVVDASAQQWDRVLCSAGRRGLEIELSPADLIRLTDAVVASVVSGR</sequence>
<dbReference type="Proteomes" id="UP001336020">
    <property type="component" value="Unassembled WGS sequence"/>
</dbReference>
<dbReference type="EMBL" id="JAUTXY010000003">
    <property type="protein sequence ID" value="MEE2057552.1"/>
    <property type="molecule type" value="Genomic_DNA"/>
</dbReference>
<dbReference type="PIRSF" id="PIRSF006181">
    <property type="entry name" value="EbsC_YbaK"/>
    <property type="match status" value="1"/>
</dbReference>
<evidence type="ECO:0000256" key="1">
    <source>
        <dbReference type="ARBA" id="ARBA00009798"/>
    </source>
</evidence>
<name>A0ABU7L9J7_9NOCA</name>
<comment type="similarity">
    <text evidence="1 4">Belongs to the prolyl-tRNA editing family. YbaK/EbsC subfamily.</text>
</comment>
<evidence type="ECO:0000313" key="6">
    <source>
        <dbReference type="EMBL" id="MEE2057552.1"/>
    </source>
</evidence>
<dbReference type="CDD" id="cd00002">
    <property type="entry name" value="YbaK_deacylase"/>
    <property type="match status" value="1"/>
</dbReference>
<reference evidence="6 7" key="1">
    <citation type="submission" date="2023-07" db="EMBL/GenBank/DDBJ databases">
        <authorList>
            <person name="Girao M."/>
            <person name="Carvalho M.F."/>
        </authorList>
    </citation>
    <scope>NUCLEOTIDE SEQUENCE [LARGE SCALE GENOMIC DNA]</scope>
    <source>
        <strain evidence="6 7">YIM65754</strain>
    </source>
</reference>
<accession>A0ABU7L9J7</accession>
<keyword evidence="2 4" id="KW-0648">Protein biosynthesis</keyword>
<dbReference type="SUPFAM" id="SSF55826">
    <property type="entry name" value="YbaK/ProRS associated domain"/>
    <property type="match status" value="1"/>
</dbReference>
<dbReference type="NCBIfam" id="TIGR00011">
    <property type="entry name" value="YbaK_EbsC"/>
    <property type="match status" value="1"/>
</dbReference>
<organism evidence="6 7">
    <name type="scientific">Rhodococcus artemisiae</name>
    <dbReference type="NCBI Taxonomy" id="714159"/>
    <lineage>
        <taxon>Bacteria</taxon>
        <taxon>Bacillati</taxon>
        <taxon>Actinomycetota</taxon>
        <taxon>Actinomycetes</taxon>
        <taxon>Mycobacteriales</taxon>
        <taxon>Nocardiaceae</taxon>
        <taxon>Rhodococcus</taxon>
    </lineage>
</organism>
<dbReference type="Pfam" id="PF04073">
    <property type="entry name" value="tRNA_edit"/>
    <property type="match status" value="1"/>
</dbReference>
<evidence type="ECO:0000256" key="2">
    <source>
        <dbReference type="ARBA" id="ARBA00022917"/>
    </source>
</evidence>